<proteinExistence type="predicted"/>
<dbReference type="EMBL" id="JABWGV010000004">
    <property type="protein sequence ID" value="NVD45582.1"/>
    <property type="molecule type" value="Genomic_DNA"/>
</dbReference>
<dbReference type="InterPro" id="IPR011761">
    <property type="entry name" value="ATP-grasp"/>
</dbReference>
<dbReference type="AlphaFoldDB" id="A0A850H5Z3"/>
<keyword evidence="4" id="KW-1185">Reference proteome</keyword>
<dbReference type="GO" id="GO:0046872">
    <property type="term" value="F:metal ion binding"/>
    <property type="evidence" value="ECO:0007669"/>
    <property type="project" value="InterPro"/>
</dbReference>
<evidence type="ECO:0000313" key="4">
    <source>
        <dbReference type="Proteomes" id="UP000561438"/>
    </source>
</evidence>
<evidence type="ECO:0000259" key="2">
    <source>
        <dbReference type="PROSITE" id="PS50975"/>
    </source>
</evidence>
<reference evidence="3 4" key="1">
    <citation type="submission" date="2020-06" db="EMBL/GenBank/DDBJ databases">
        <title>Altererythrobacter sp. HHU K3-1.</title>
        <authorList>
            <person name="Zhang D."/>
            <person name="Xue H."/>
        </authorList>
    </citation>
    <scope>NUCLEOTIDE SEQUENCE [LARGE SCALE GENOMIC DNA]</scope>
    <source>
        <strain evidence="3 4">HHU K3-1</strain>
    </source>
</reference>
<dbReference type="PANTHER" id="PTHR39217:SF1">
    <property type="entry name" value="GLUTATHIONE SYNTHETASE"/>
    <property type="match status" value="1"/>
</dbReference>
<dbReference type="GO" id="GO:0005524">
    <property type="term" value="F:ATP binding"/>
    <property type="evidence" value="ECO:0007669"/>
    <property type="project" value="UniProtKB-UniRule"/>
</dbReference>
<feature type="domain" description="ATP-grasp" evidence="2">
    <location>
        <begin position="107"/>
        <end position="295"/>
    </location>
</feature>
<accession>A0A850H5Z3</accession>
<comment type="caution">
    <text evidence="3">The sequence shown here is derived from an EMBL/GenBank/DDBJ whole genome shotgun (WGS) entry which is preliminary data.</text>
</comment>
<evidence type="ECO:0000256" key="1">
    <source>
        <dbReference type="PROSITE-ProRule" id="PRU00409"/>
    </source>
</evidence>
<sequence>MTRIIFLACHNTLTDAPQRRPDAFEHDYQLAALQEGLAAHDLKAEELDWRAPIEDFAGADAILLGTAWDYQDHAAEFAQRLEALEEAGAAVFNPATVVRWNMDKGYLRELAERGVPTIPTHWADNAGPDDLAAAFEDFETDRIVVKRRIGAGGEGQSLIHKADPAAHDFTMDRPALIQPFLPSIAEEGEYSFIFIDGVLSHTLVKRAAAGDYRIQSSYGGTESVASPNDADAESAEKVVNALPFHPPLYARIDMVRGEDGGLFLMEAELIEPYLFPVQGPELGPRLADAIVRRLEKA</sequence>
<keyword evidence="1" id="KW-0547">Nucleotide-binding</keyword>
<dbReference type="RefSeq" id="WP_176267896.1">
    <property type="nucleotide sequence ID" value="NZ_JABWGV010000004.1"/>
</dbReference>
<dbReference type="PANTHER" id="PTHR39217">
    <property type="match status" value="1"/>
</dbReference>
<dbReference type="InterPro" id="IPR053191">
    <property type="entry name" value="DcsG_Biosynth_Enzyme"/>
</dbReference>
<name>A0A850H5Z3_9SPHN</name>
<dbReference type="SUPFAM" id="SSF56059">
    <property type="entry name" value="Glutathione synthetase ATP-binding domain-like"/>
    <property type="match status" value="1"/>
</dbReference>
<evidence type="ECO:0000313" key="3">
    <source>
        <dbReference type="EMBL" id="NVD45582.1"/>
    </source>
</evidence>
<organism evidence="3 4">
    <name type="scientific">Qipengyuania atrilutea</name>
    <dbReference type="NCBI Taxonomy" id="2744473"/>
    <lineage>
        <taxon>Bacteria</taxon>
        <taxon>Pseudomonadati</taxon>
        <taxon>Pseudomonadota</taxon>
        <taxon>Alphaproteobacteria</taxon>
        <taxon>Sphingomonadales</taxon>
        <taxon>Erythrobacteraceae</taxon>
        <taxon>Qipengyuania</taxon>
    </lineage>
</organism>
<keyword evidence="1" id="KW-0067">ATP-binding</keyword>
<dbReference type="PROSITE" id="PS50975">
    <property type="entry name" value="ATP_GRASP"/>
    <property type="match status" value="1"/>
</dbReference>
<protein>
    <recommendedName>
        <fullName evidence="2">ATP-grasp domain-containing protein</fullName>
    </recommendedName>
</protein>
<gene>
    <name evidence="3" type="ORF">HUV48_11245</name>
</gene>
<dbReference type="Proteomes" id="UP000561438">
    <property type="component" value="Unassembled WGS sequence"/>
</dbReference>